<comment type="similarity">
    <text evidence="1">Belongs to the RCAN family.</text>
</comment>
<dbReference type="EMBL" id="ML121530">
    <property type="protein sequence ID" value="RPB28006.1"/>
    <property type="molecule type" value="Genomic_DNA"/>
</dbReference>
<keyword evidence="4" id="KW-1185">Reference proteome</keyword>
<dbReference type="GO" id="GO:0003676">
    <property type="term" value="F:nucleic acid binding"/>
    <property type="evidence" value="ECO:0007669"/>
    <property type="project" value="InterPro"/>
</dbReference>
<evidence type="ECO:0000256" key="2">
    <source>
        <dbReference type="SAM" id="MobiDB-lite"/>
    </source>
</evidence>
<evidence type="ECO:0000256" key="1">
    <source>
        <dbReference type="ARBA" id="ARBA00008209"/>
    </source>
</evidence>
<evidence type="ECO:0000313" key="4">
    <source>
        <dbReference type="Proteomes" id="UP000267821"/>
    </source>
</evidence>
<dbReference type="InParanoid" id="A0A3N4LYM4"/>
<evidence type="ECO:0000313" key="3">
    <source>
        <dbReference type="EMBL" id="RPB28006.1"/>
    </source>
</evidence>
<accession>A0A3N4LYM4</accession>
<name>A0A3N4LYM4_9PEZI</name>
<sequence>MESPRLSPVATAFNGSNSSNLSEPSSPNTRSRSSSRSSLRLDLSNLPPLTQPTKPTNTLLITNLQNPEIFHPESLQNIRNIIATHANVLTWSPLKSFKRIICSFPSEDEAIVVRQALDGSTIMGDRVRVYFGETTPIEPGDQHLHLPDAKKLFFISPPPSPPRGWEVKDEEPPNAQILAEDLADALSKLRAKNRGSGGIEGESTDDKMADGEGLEVGVKQICRTRSGSVMLFEPEKKNETHMPSISVDDFSDGESSGTVPQSPTSPTALPKATVTPTSRPPVELMDTSA</sequence>
<feature type="compositionally biased region" description="Low complexity" evidence="2">
    <location>
        <begin position="14"/>
        <end position="48"/>
    </location>
</feature>
<dbReference type="PANTHER" id="PTHR10300:SF14">
    <property type="entry name" value="PROTEIN SARAH"/>
    <property type="match status" value="1"/>
</dbReference>
<gene>
    <name evidence="3" type="ORF">L211DRAFT_855665</name>
</gene>
<dbReference type="InterPro" id="IPR006931">
    <property type="entry name" value="Calcipressin"/>
</dbReference>
<dbReference type="AlphaFoldDB" id="A0A3N4LYM4"/>
<organism evidence="3 4">
    <name type="scientific">Terfezia boudieri ATCC MYA-4762</name>
    <dbReference type="NCBI Taxonomy" id="1051890"/>
    <lineage>
        <taxon>Eukaryota</taxon>
        <taxon>Fungi</taxon>
        <taxon>Dikarya</taxon>
        <taxon>Ascomycota</taxon>
        <taxon>Pezizomycotina</taxon>
        <taxon>Pezizomycetes</taxon>
        <taxon>Pezizales</taxon>
        <taxon>Pezizaceae</taxon>
        <taxon>Terfezia</taxon>
    </lineage>
</organism>
<dbReference type="GO" id="GO:0005737">
    <property type="term" value="C:cytoplasm"/>
    <property type="evidence" value="ECO:0007669"/>
    <property type="project" value="TreeGrafter"/>
</dbReference>
<dbReference type="Gene3D" id="3.30.70.330">
    <property type="match status" value="1"/>
</dbReference>
<dbReference type="Proteomes" id="UP000267821">
    <property type="component" value="Unassembled WGS sequence"/>
</dbReference>
<dbReference type="GO" id="GO:0005634">
    <property type="term" value="C:nucleus"/>
    <property type="evidence" value="ECO:0007669"/>
    <property type="project" value="TreeGrafter"/>
</dbReference>
<dbReference type="Pfam" id="PF04847">
    <property type="entry name" value="Calcipressin"/>
    <property type="match status" value="1"/>
</dbReference>
<feature type="region of interest" description="Disordered" evidence="2">
    <location>
        <begin position="1"/>
        <end position="56"/>
    </location>
</feature>
<dbReference type="InterPro" id="IPR035979">
    <property type="entry name" value="RBD_domain_sf"/>
</dbReference>
<dbReference type="PANTHER" id="PTHR10300">
    <property type="entry name" value="CALCIPRESSIN"/>
    <property type="match status" value="1"/>
</dbReference>
<dbReference type="InterPro" id="IPR012677">
    <property type="entry name" value="Nucleotide-bd_a/b_plait_sf"/>
</dbReference>
<dbReference type="GO" id="GO:0008597">
    <property type="term" value="F:calcium-dependent protein serine/threonine phosphatase regulator activity"/>
    <property type="evidence" value="ECO:0007669"/>
    <property type="project" value="TreeGrafter"/>
</dbReference>
<proteinExistence type="inferred from homology"/>
<dbReference type="STRING" id="1051890.A0A3N4LYM4"/>
<dbReference type="FunFam" id="3.30.70.330:FF:000503">
    <property type="entry name" value="Calcineurin binding protein, putative"/>
    <property type="match status" value="1"/>
</dbReference>
<dbReference type="OrthoDB" id="17212at2759"/>
<reference evidence="3 4" key="1">
    <citation type="journal article" date="2018" name="Nat. Ecol. Evol.">
        <title>Pezizomycetes genomes reveal the molecular basis of ectomycorrhizal truffle lifestyle.</title>
        <authorList>
            <person name="Murat C."/>
            <person name="Payen T."/>
            <person name="Noel B."/>
            <person name="Kuo A."/>
            <person name="Morin E."/>
            <person name="Chen J."/>
            <person name="Kohler A."/>
            <person name="Krizsan K."/>
            <person name="Balestrini R."/>
            <person name="Da Silva C."/>
            <person name="Montanini B."/>
            <person name="Hainaut M."/>
            <person name="Levati E."/>
            <person name="Barry K.W."/>
            <person name="Belfiori B."/>
            <person name="Cichocki N."/>
            <person name="Clum A."/>
            <person name="Dockter R.B."/>
            <person name="Fauchery L."/>
            <person name="Guy J."/>
            <person name="Iotti M."/>
            <person name="Le Tacon F."/>
            <person name="Lindquist E.A."/>
            <person name="Lipzen A."/>
            <person name="Malagnac F."/>
            <person name="Mello A."/>
            <person name="Molinier V."/>
            <person name="Miyauchi S."/>
            <person name="Poulain J."/>
            <person name="Riccioni C."/>
            <person name="Rubini A."/>
            <person name="Sitrit Y."/>
            <person name="Splivallo R."/>
            <person name="Traeger S."/>
            <person name="Wang M."/>
            <person name="Zifcakova L."/>
            <person name="Wipf D."/>
            <person name="Zambonelli A."/>
            <person name="Paolocci F."/>
            <person name="Nowrousian M."/>
            <person name="Ottonello S."/>
            <person name="Baldrian P."/>
            <person name="Spatafora J.W."/>
            <person name="Henrissat B."/>
            <person name="Nagy L.G."/>
            <person name="Aury J.M."/>
            <person name="Wincker P."/>
            <person name="Grigoriev I.V."/>
            <person name="Bonfante P."/>
            <person name="Martin F.M."/>
        </authorList>
    </citation>
    <scope>NUCLEOTIDE SEQUENCE [LARGE SCALE GENOMIC DNA]</scope>
    <source>
        <strain evidence="3 4">ATCC MYA-4762</strain>
    </source>
</reference>
<dbReference type="SUPFAM" id="SSF54928">
    <property type="entry name" value="RNA-binding domain, RBD"/>
    <property type="match status" value="1"/>
</dbReference>
<feature type="compositionally biased region" description="Polar residues" evidence="2">
    <location>
        <begin position="253"/>
        <end position="267"/>
    </location>
</feature>
<protein>
    <submittedName>
        <fullName evidence="3">Calcipressin-domain-containing protein</fullName>
    </submittedName>
</protein>
<feature type="region of interest" description="Disordered" evidence="2">
    <location>
        <begin position="232"/>
        <end position="289"/>
    </location>
</feature>
<dbReference type="GO" id="GO:0019722">
    <property type="term" value="P:calcium-mediated signaling"/>
    <property type="evidence" value="ECO:0007669"/>
    <property type="project" value="InterPro"/>
</dbReference>